<dbReference type="SUPFAM" id="SSF53448">
    <property type="entry name" value="Nucleotide-diphospho-sugar transferases"/>
    <property type="match status" value="1"/>
</dbReference>
<keyword evidence="3" id="KW-1185">Reference proteome</keyword>
<dbReference type="Proteomes" id="UP000521922">
    <property type="component" value="Unassembled WGS sequence"/>
</dbReference>
<proteinExistence type="predicted"/>
<gene>
    <name evidence="2" type="ORF">BJ968_000657</name>
</gene>
<dbReference type="GO" id="GO:0016740">
    <property type="term" value="F:transferase activity"/>
    <property type="evidence" value="ECO:0007669"/>
    <property type="project" value="UniProtKB-KW"/>
</dbReference>
<dbReference type="PANTHER" id="PTHR22916">
    <property type="entry name" value="GLYCOSYLTRANSFERASE"/>
    <property type="match status" value="1"/>
</dbReference>
<evidence type="ECO:0000313" key="3">
    <source>
        <dbReference type="Proteomes" id="UP000521922"/>
    </source>
</evidence>
<dbReference type="RefSeq" id="WP_179749190.1">
    <property type="nucleotide sequence ID" value="NZ_BAAAGN010000033.1"/>
</dbReference>
<name>A0A7Y9DJJ7_9ACTN</name>
<dbReference type="Pfam" id="PF00535">
    <property type="entry name" value="Glycos_transf_2"/>
    <property type="match status" value="1"/>
</dbReference>
<sequence length="296" mass="32635">MIDRPCGDAPLVSVGVPVHNGEAYLEQTLTALLDQTLDDFELVVCDNASTDRTPEIVEKFAAGDERVRSVRNPVNIGLARNFNRAFQLARGRYFRWAMADDLVDPTNLADCVAALEADAGAVLAVPSWDLVDAEGNPARGGRELASFTWDADPARRMHQLIDMVNGPSSIAVLAYLSGLVRTEAVWATDQLGSYPCSDHVLLAQLLLRGRFVEVPRRSLHVRLHEASAGHGIGTGDYAAVHRTFFPGTEPGNLLRWRASRYRRMWEVLDRTDASRAQRTSLRARYATTSVRGLLPV</sequence>
<dbReference type="PANTHER" id="PTHR22916:SF56">
    <property type="entry name" value="GLYCOSYL TRANSFERASE"/>
    <property type="match status" value="1"/>
</dbReference>
<protein>
    <submittedName>
        <fullName evidence="2">Glycosyltransferase involved in cell wall biosynthesis</fullName>
    </submittedName>
</protein>
<feature type="domain" description="Glycosyltransferase 2-like" evidence="1">
    <location>
        <begin position="13"/>
        <end position="137"/>
    </location>
</feature>
<evidence type="ECO:0000259" key="1">
    <source>
        <dbReference type="Pfam" id="PF00535"/>
    </source>
</evidence>
<keyword evidence="2" id="KW-0808">Transferase</keyword>
<evidence type="ECO:0000313" key="2">
    <source>
        <dbReference type="EMBL" id="NYD21117.1"/>
    </source>
</evidence>
<reference evidence="2 3" key="1">
    <citation type="submission" date="2020-07" db="EMBL/GenBank/DDBJ databases">
        <title>Sequencing the genomes of 1000 actinobacteria strains.</title>
        <authorList>
            <person name="Klenk H.-P."/>
        </authorList>
    </citation>
    <scope>NUCLEOTIDE SEQUENCE [LARGE SCALE GENOMIC DNA]</scope>
    <source>
        <strain evidence="2 3">DSM 7487</strain>
    </source>
</reference>
<dbReference type="InterPro" id="IPR029044">
    <property type="entry name" value="Nucleotide-diphossugar_trans"/>
</dbReference>
<dbReference type="AlphaFoldDB" id="A0A7Y9DJJ7"/>
<accession>A0A7Y9DJJ7</accession>
<dbReference type="EMBL" id="JACCBB010000001">
    <property type="protein sequence ID" value="NYD21117.1"/>
    <property type="molecule type" value="Genomic_DNA"/>
</dbReference>
<organism evidence="2 3">
    <name type="scientific">Kineococcus aurantiacus</name>
    <dbReference type="NCBI Taxonomy" id="37633"/>
    <lineage>
        <taxon>Bacteria</taxon>
        <taxon>Bacillati</taxon>
        <taxon>Actinomycetota</taxon>
        <taxon>Actinomycetes</taxon>
        <taxon>Kineosporiales</taxon>
        <taxon>Kineosporiaceae</taxon>
        <taxon>Kineococcus</taxon>
    </lineage>
</organism>
<dbReference type="InterPro" id="IPR001173">
    <property type="entry name" value="Glyco_trans_2-like"/>
</dbReference>
<dbReference type="CDD" id="cd00761">
    <property type="entry name" value="Glyco_tranf_GTA_type"/>
    <property type="match status" value="1"/>
</dbReference>
<dbReference type="Gene3D" id="3.90.550.10">
    <property type="entry name" value="Spore Coat Polysaccharide Biosynthesis Protein SpsA, Chain A"/>
    <property type="match status" value="1"/>
</dbReference>
<comment type="caution">
    <text evidence="2">The sequence shown here is derived from an EMBL/GenBank/DDBJ whole genome shotgun (WGS) entry which is preliminary data.</text>
</comment>